<dbReference type="GO" id="GO:0003964">
    <property type="term" value="F:RNA-directed DNA polymerase activity"/>
    <property type="evidence" value="ECO:0007669"/>
    <property type="project" value="UniProtKB-KW"/>
</dbReference>
<dbReference type="Pfam" id="PF17917">
    <property type="entry name" value="RT_RNaseH"/>
    <property type="match status" value="1"/>
</dbReference>
<dbReference type="PANTHER" id="PTHR37984">
    <property type="entry name" value="PROTEIN CBG26694"/>
    <property type="match status" value="1"/>
</dbReference>
<keyword evidence="3" id="KW-0540">Nuclease</keyword>
<reference evidence="7" key="1">
    <citation type="submission" date="2020-04" db="EMBL/GenBank/DDBJ databases">
        <authorList>
            <person name="Alioto T."/>
            <person name="Alioto T."/>
            <person name="Gomez Garrido J."/>
        </authorList>
    </citation>
    <scope>NUCLEOTIDE SEQUENCE</scope>
    <source>
        <strain evidence="7">A484AB</strain>
    </source>
</reference>
<dbReference type="InterPro" id="IPR043502">
    <property type="entry name" value="DNA/RNA_pol_sf"/>
</dbReference>
<dbReference type="EMBL" id="CACRXK020005506">
    <property type="protein sequence ID" value="CAB4006435.1"/>
    <property type="molecule type" value="Genomic_DNA"/>
</dbReference>
<evidence type="ECO:0000256" key="4">
    <source>
        <dbReference type="ARBA" id="ARBA00022759"/>
    </source>
</evidence>
<dbReference type="Gene3D" id="3.30.70.270">
    <property type="match status" value="1"/>
</dbReference>
<dbReference type="Proteomes" id="UP001152795">
    <property type="component" value="Unassembled WGS sequence"/>
</dbReference>
<dbReference type="PANTHER" id="PTHR37984:SF9">
    <property type="entry name" value="INTEGRASE CATALYTIC DOMAIN-CONTAINING PROTEIN"/>
    <property type="match status" value="1"/>
</dbReference>
<sequence length="586" mass="66579">MADDEQAAQPVTISTPSVSIQPLPEFNLDSEVGASLATRWTNCLDDFEMFILASGITEEKRKRALLLYQAGQRVREIFRQLSNTGTTADYKTATDKLTRRFRDRATNCYGWLIIYRIRKKALRDPTYDLKAILIDGRRDEQSAYQARDIESKEQKNEAIRKLQETTTKCRNCGGLYPHTNHCPAKNKQCIKCGKQKHFAKVCRSKPEQKEHSPASQGKRKFETTVETRKRIAVATFYVAKTTDSGNLISLTTAQELGLTSLYLNKVSMTKDKKLGKILDKHAKVFSDLGKLKGEKVELNIDKEHAPKAQPQRRIPYHIREDVKCALSELEQQDIIERVPDNQPTPWISAIVVVPKKNVGVRICVDIREANAAIKRVRHPIPTVEDVSFELNGAKYFSKLDLSQAAYFDTQKATYVTSPVGVSDILSQKSTEQNDEKVVAYASRALADVEKRYTRTEKEALAIIWGVEHFYLYIYGNDFTLITDHKPLEVIYGGRKSKHSARLERWVLHLRPYSFNVVCKPGANNPADYLSRHPPQTSLKQHKLTEEYVNFLTQNSIPKAMTLEEIQAATDSDRTLTGLRAATKLNK</sequence>
<dbReference type="GO" id="GO:0004519">
    <property type="term" value="F:endonuclease activity"/>
    <property type="evidence" value="ECO:0007669"/>
    <property type="project" value="UniProtKB-KW"/>
</dbReference>
<dbReference type="InterPro" id="IPR043128">
    <property type="entry name" value="Rev_trsase/Diguanyl_cyclase"/>
</dbReference>
<evidence type="ECO:0000256" key="2">
    <source>
        <dbReference type="ARBA" id="ARBA00022695"/>
    </source>
</evidence>
<evidence type="ECO:0000256" key="3">
    <source>
        <dbReference type="ARBA" id="ARBA00022722"/>
    </source>
</evidence>
<protein>
    <submittedName>
        <fullName evidence="7">Retrovirus-related Pol poly from transposon</fullName>
    </submittedName>
</protein>
<keyword evidence="4" id="KW-0255">Endonuclease</keyword>
<dbReference type="SUPFAM" id="SSF56672">
    <property type="entry name" value="DNA/RNA polymerases"/>
    <property type="match status" value="1"/>
</dbReference>
<evidence type="ECO:0000313" key="7">
    <source>
        <dbReference type="EMBL" id="CAB4006435.1"/>
    </source>
</evidence>
<evidence type="ECO:0000256" key="5">
    <source>
        <dbReference type="ARBA" id="ARBA00022801"/>
    </source>
</evidence>
<gene>
    <name evidence="7" type="ORF">PACLA_8A069727</name>
</gene>
<evidence type="ECO:0000313" key="8">
    <source>
        <dbReference type="Proteomes" id="UP001152795"/>
    </source>
</evidence>
<dbReference type="Gene3D" id="3.10.10.10">
    <property type="entry name" value="HIV Type 1 Reverse Transcriptase, subunit A, domain 1"/>
    <property type="match status" value="1"/>
</dbReference>
<proteinExistence type="predicted"/>
<dbReference type="AlphaFoldDB" id="A0A7D9ICS0"/>
<comment type="caution">
    <text evidence="7">The sequence shown here is derived from an EMBL/GenBank/DDBJ whole genome shotgun (WGS) entry which is preliminary data.</text>
</comment>
<accession>A0A7D9ICS0</accession>
<name>A0A7D9ICS0_PARCT</name>
<dbReference type="CDD" id="cd09274">
    <property type="entry name" value="RNase_HI_RT_Ty3"/>
    <property type="match status" value="1"/>
</dbReference>
<evidence type="ECO:0000256" key="1">
    <source>
        <dbReference type="ARBA" id="ARBA00022679"/>
    </source>
</evidence>
<keyword evidence="6" id="KW-0695">RNA-directed DNA polymerase</keyword>
<keyword evidence="8" id="KW-1185">Reference proteome</keyword>
<organism evidence="7 8">
    <name type="scientific">Paramuricea clavata</name>
    <name type="common">Red gorgonian</name>
    <name type="synonym">Violescent sea-whip</name>
    <dbReference type="NCBI Taxonomy" id="317549"/>
    <lineage>
        <taxon>Eukaryota</taxon>
        <taxon>Metazoa</taxon>
        <taxon>Cnidaria</taxon>
        <taxon>Anthozoa</taxon>
        <taxon>Octocorallia</taxon>
        <taxon>Malacalcyonacea</taxon>
        <taxon>Plexauridae</taxon>
        <taxon>Paramuricea</taxon>
    </lineage>
</organism>
<dbReference type="InterPro" id="IPR050951">
    <property type="entry name" value="Retrovirus_Pol_polyprotein"/>
</dbReference>
<dbReference type="Gene3D" id="4.10.60.10">
    <property type="entry name" value="Zinc finger, CCHC-type"/>
    <property type="match status" value="1"/>
</dbReference>
<keyword evidence="2" id="KW-0548">Nucleotidyltransferase</keyword>
<keyword evidence="1" id="KW-0808">Transferase</keyword>
<dbReference type="GO" id="GO:0016787">
    <property type="term" value="F:hydrolase activity"/>
    <property type="evidence" value="ECO:0007669"/>
    <property type="project" value="UniProtKB-KW"/>
</dbReference>
<keyword evidence="5" id="KW-0378">Hydrolase</keyword>
<dbReference type="InterPro" id="IPR041373">
    <property type="entry name" value="RT_RNaseH"/>
</dbReference>
<evidence type="ECO:0000256" key="6">
    <source>
        <dbReference type="ARBA" id="ARBA00022918"/>
    </source>
</evidence>